<evidence type="ECO:0000256" key="5">
    <source>
        <dbReference type="SAM" id="Phobius"/>
    </source>
</evidence>
<gene>
    <name evidence="6" type="ORF">OG913_25305</name>
</gene>
<name>A0ABZ1SJT3_9ACTN</name>
<dbReference type="Gene3D" id="1.20.1250.20">
    <property type="entry name" value="MFS general substrate transporter like domains"/>
    <property type="match status" value="1"/>
</dbReference>
<evidence type="ECO:0000256" key="3">
    <source>
        <dbReference type="ARBA" id="ARBA00022989"/>
    </source>
</evidence>
<evidence type="ECO:0000256" key="4">
    <source>
        <dbReference type="ARBA" id="ARBA00023136"/>
    </source>
</evidence>
<reference evidence="6" key="1">
    <citation type="submission" date="2022-10" db="EMBL/GenBank/DDBJ databases">
        <title>The complete genomes of actinobacterial strains from the NBC collection.</title>
        <authorList>
            <person name="Joergensen T.S."/>
            <person name="Alvarez Arevalo M."/>
            <person name="Sterndorff E.B."/>
            <person name="Faurdal D."/>
            <person name="Vuksanovic O."/>
            <person name="Mourched A.-S."/>
            <person name="Charusanti P."/>
            <person name="Shaw S."/>
            <person name="Blin K."/>
            <person name="Weber T."/>
        </authorList>
    </citation>
    <scope>NUCLEOTIDE SEQUENCE</scope>
    <source>
        <strain evidence="6">NBC_00254</strain>
    </source>
</reference>
<protein>
    <submittedName>
        <fullName evidence="6">MFS transporter</fullName>
    </submittedName>
</protein>
<evidence type="ECO:0000313" key="7">
    <source>
        <dbReference type="Proteomes" id="UP001432011"/>
    </source>
</evidence>
<feature type="transmembrane region" description="Helical" evidence="5">
    <location>
        <begin position="109"/>
        <end position="130"/>
    </location>
</feature>
<keyword evidence="4 5" id="KW-0472">Membrane</keyword>
<accession>A0ABZ1SJT3</accession>
<dbReference type="InterPro" id="IPR036259">
    <property type="entry name" value="MFS_trans_sf"/>
</dbReference>
<dbReference type="EMBL" id="CP108085">
    <property type="protein sequence ID" value="WUP72729.1"/>
    <property type="molecule type" value="Genomic_DNA"/>
</dbReference>
<organism evidence="6 7">
    <name type="scientific">Microbispora hainanensis</name>
    <dbReference type="NCBI Taxonomy" id="568844"/>
    <lineage>
        <taxon>Bacteria</taxon>
        <taxon>Bacillati</taxon>
        <taxon>Actinomycetota</taxon>
        <taxon>Actinomycetes</taxon>
        <taxon>Streptosporangiales</taxon>
        <taxon>Streptosporangiaceae</taxon>
        <taxon>Microbispora</taxon>
    </lineage>
</organism>
<dbReference type="PANTHER" id="PTHR42718">
    <property type="entry name" value="MAJOR FACILITATOR SUPERFAMILY MULTIDRUG TRANSPORTER MFSC"/>
    <property type="match status" value="1"/>
</dbReference>
<sequence>MFAGLAALLAGLICAVAVYPGASAGGYSWPLLAAPALGGAGNGLFTVPFFTTALSRVRAHETGSAAGLLNAVQQFGGTLGVAVLGTAFLHRFAADVRSHLGAGGAALGAIRLTFWIAAALVAVTAALMGVRKPLAEPAGH</sequence>
<evidence type="ECO:0000256" key="1">
    <source>
        <dbReference type="ARBA" id="ARBA00004141"/>
    </source>
</evidence>
<dbReference type="RefSeq" id="WP_142647937.1">
    <property type="nucleotide sequence ID" value="NZ_CP108085.1"/>
</dbReference>
<dbReference type="PANTHER" id="PTHR42718:SF39">
    <property type="entry name" value="ACTINORHODIN TRANSPORTER-RELATED"/>
    <property type="match status" value="1"/>
</dbReference>
<dbReference type="SUPFAM" id="SSF103473">
    <property type="entry name" value="MFS general substrate transporter"/>
    <property type="match status" value="1"/>
</dbReference>
<evidence type="ECO:0000313" key="6">
    <source>
        <dbReference type="EMBL" id="WUP72729.1"/>
    </source>
</evidence>
<evidence type="ECO:0000256" key="2">
    <source>
        <dbReference type="ARBA" id="ARBA00022692"/>
    </source>
</evidence>
<keyword evidence="2 5" id="KW-0812">Transmembrane</keyword>
<comment type="subcellular location">
    <subcellularLocation>
        <location evidence="1">Membrane</location>
        <topology evidence="1">Multi-pass membrane protein</topology>
    </subcellularLocation>
</comment>
<feature type="transmembrane region" description="Helical" evidence="5">
    <location>
        <begin position="27"/>
        <end position="54"/>
    </location>
</feature>
<dbReference type="Proteomes" id="UP001432011">
    <property type="component" value="Chromosome"/>
</dbReference>
<keyword evidence="3 5" id="KW-1133">Transmembrane helix</keyword>
<proteinExistence type="predicted"/>
<feature type="transmembrane region" description="Helical" evidence="5">
    <location>
        <begin position="66"/>
        <end position="89"/>
    </location>
</feature>
<keyword evidence="7" id="KW-1185">Reference proteome</keyword>